<dbReference type="HOGENOM" id="CLU_640131_0_0_1"/>
<dbReference type="RefSeq" id="XP_001029795.1">
    <property type="nucleotide sequence ID" value="XM_001029795.3"/>
</dbReference>
<dbReference type="GeneID" id="7830182"/>
<gene>
    <name evidence="2" type="ORF">TTHERM_01298550</name>
</gene>
<accession>Q22A10</accession>
<evidence type="ECO:0000256" key="1">
    <source>
        <dbReference type="SAM" id="MobiDB-lite"/>
    </source>
</evidence>
<dbReference type="OrthoDB" id="72550at2759"/>
<protein>
    <submittedName>
        <fullName evidence="2">Uncharacterized protein</fullName>
    </submittedName>
</protein>
<sequence>MQAIVFRHICEDVGKKIKRTKKKYQWDFGFEIRDDDIERHEVVLYYSVISGKRQLFLDGQKISTSSGQFGKYEMKFNIDQHKNMARIEAYADKSKLFINNIEFQEINSQYRQHGLSNKNNDVYIQDGNLSDSDPEDIDEDTLNRINLEKERYNNVVSKIKGPNPQIFNGPIYKNQENNKQPENQFKGVFQSFGQDSKIQNTQQQNNSNQNQLNGIKQQNQSNIKNENIQPNPFSGFNFSSWVQNEQPQKSGSQVYNSQPQQQGNFNRSQSLSTAQQSNQSAQTYIKDECPFFGQNSSMFQQIHKSHSVEQSQANNSKVFEDFFKTDNNCVDQNRLTFQFNGQNNNINSFNEGLNRNNQSRSDSNFMQINMSYNNSQATNFNINSNINQQNQSPSFTSSQQQNNQYNKFNIQTVPNQQQKQIYQSSIDLL</sequence>
<proteinExistence type="predicted"/>
<evidence type="ECO:0000313" key="3">
    <source>
        <dbReference type="Proteomes" id="UP000009168"/>
    </source>
</evidence>
<dbReference type="EMBL" id="GG662323">
    <property type="protein sequence ID" value="EAR82132.1"/>
    <property type="molecule type" value="Genomic_DNA"/>
</dbReference>
<dbReference type="AlphaFoldDB" id="Q22A10"/>
<feature type="compositionally biased region" description="Polar residues" evidence="1">
    <location>
        <begin position="245"/>
        <end position="267"/>
    </location>
</feature>
<organism evidence="2 3">
    <name type="scientific">Tetrahymena thermophila (strain SB210)</name>
    <dbReference type="NCBI Taxonomy" id="312017"/>
    <lineage>
        <taxon>Eukaryota</taxon>
        <taxon>Sar</taxon>
        <taxon>Alveolata</taxon>
        <taxon>Ciliophora</taxon>
        <taxon>Intramacronucleata</taxon>
        <taxon>Oligohymenophorea</taxon>
        <taxon>Hymenostomatida</taxon>
        <taxon>Tetrahymenina</taxon>
        <taxon>Tetrahymenidae</taxon>
        <taxon>Tetrahymena</taxon>
    </lineage>
</organism>
<feature type="region of interest" description="Disordered" evidence="1">
    <location>
        <begin position="245"/>
        <end position="279"/>
    </location>
</feature>
<name>Q22A10_TETTS</name>
<keyword evidence="3" id="KW-1185">Reference proteome</keyword>
<dbReference type="InParanoid" id="Q22A10"/>
<feature type="compositionally biased region" description="Low complexity" evidence="1">
    <location>
        <begin position="268"/>
        <end position="279"/>
    </location>
</feature>
<reference evidence="3" key="1">
    <citation type="journal article" date="2006" name="PLoS Biol.">
        <title>Macronuclear genome sequence of the ciliate Tetrahymena thermophila, a model eukaryote.</title>
        <authorList>
            <person name="Eisen J.A."/>
            <person name="Coyne R.S."/>
            <person name="Wu M."/>
            <person name="Wu D."/>
            <person name="Thiagarajan M."/>
            <person name="Wortman J.R."/>
            <person name="Badger J.H."/>
            <person name="Ren Q."/>
            <person name="Amedeo P."/>
            <person name="Jones K.M."/>
            <person name="Tallon L.J."/>
            <person name="Delcher A.L."/>
            <person name="Salzberg S.L."/>
            <person name="Silva J.C."/>
            <person name="Haas B.J."/>
            <person name="Majoros W.H."/>
            <person name="Farzad M."/>
            <person name="Carlton J.M."/>
            <person name="Smith R.K. Jr."/>
            <person name="Garg J."/>
            <person name="Pearlman R.E."/>
            <person name="Karrer K.M."/>
            <person name="Sun L."/>
            <person name="Manning G."/>
            <person name="Elde N.C."/>
            <person name="Turkewitz A.P."/>
            <person name="Asai D.J."/>
            <person name="Wilkes D.E."/>
            <person name="Wang Y."/>
            <person name="Cai H."/>
            <person name="Collins K."/>
            <person name="Stewart B.A."/>
            <person name="Lee S.R."/>
            <person name="Wilamowska K."/>
            <person name="Weinberg Z."/>
            <person name="Ruzzo W.L."/>
            <person name="Wloga D."/>
            <person name="Gaertig J."/>
            <person name="Frankel J."/>
            <person name="Tsao C.-C."/>
            <person name="Gorovsky M.A."/>
            <person name="Keeling P.J."/>
            <person name="Waller R.F."/>
            <person name="Patron N.J."/>
            <person name="Cherry J.M."/>
            <person name="Stover N.A."/>
            <person name="Krieger C.J."/>
            <person name="del Toro C."/>
            <person name="Ryder H.F."/>
            <person name="Williamson S.C."/>
            <person name="Barbeau R.A."/>
            <person name="Hamilton E.P."/>
            <person name="Orias E."/>
        </authorList>
    </citation>
    <scope>NUCLEOTIDE SEQUENCE [LARGE SCALE GENOMIC DNA]</scope>
    <source>
        <strain evidence="3">SB210</strain>
    </source>
</reference>
<dbReference type="KEGG" id="tet:TTHERM_01298550"/>
<dbReference type="Proteomes" id="UP000009168">
    <property type="component" value="Unassembled WGS sequence"/>
</dbReference>
<evidence type="ECO:0000313" key="2">
    <source>
        <dbReference type="EMBL" id="EAR82132.1"/>
    </source>
</evidence>